<dbReference type="AlphaFoldDB" id="A0A7Y9I3E5"/>
<keyword evidence="4" id="KW-0731">Sigma factor</keyword>
<dbReference type="InterPro" id="IPR052704">
    <property type="entry name" value="ECF_Sigma-70_Domain"/>
</dbReference>
<evidence type="ECO:0000256" key="4">
    <source>
        <dbReference type="ARBA" id="ARBA00023082"/>
    </source>
</evidence>
<dbReference type="InterPro" id="IPR036388">
    <property type="entry name" value="WH-like_DNA-bd_sf"/>
</dbReference>
<organism evidence="8 9">
    <name type="scientific">Microlunatus parietis</name>
    <dbReference type="NCBI Taxonomy" id="682979"/>
    <lineage>
        <taxon>Bacteria</taxon>
        <taxon>Bacillati</taxon>
        <taxon>Actinomycetota</taxon>
        <taxon>Actinomycetes</taxon>
        <taxon>Propionibacteriales</taxon>
        <taxon>Propionibacteriaceae</taxon>
        <taxon>Microlunatus</taxon>
    </lineage>
</organism>
<dbReference type="PANTHER" id="PTHR30173">
    <property type="entry name" value="SIGMA 19 FACTOR"/>
    <property type="match status" value="1"/>
</dbReference>
<dbReference type="Gene3D" id="1.10.10.10">
    <property type="entry name" value="Winged helix-like DNA-binding domain superfamily/Winged helix DNA-binding domain"/>
    <property type="match status" value="1"/>
</dbReference>
<dbReference type="Pfam" id="PF08281">
    <property type="entry name" value="Sigma70_r4_2"/>
    <property type="match status" value="1"/>
</dbReference>
<dbReference type="InterPro" id="IPR013324">
    <property type="entry name" value="RNA_pol_sigma_r3/r4-like"/>
</dbReference>
<comment type="caution">
    <text evidence="8">The sequence shown here is derived from an EMBL/GenBank/DDBJ whole genome shotgun (WGS) entry which is preliminary data.</text>
</comment>
<dbReference type="GO" id="GO:0003677">
    <property type="term" value="F:DNA binding"/>
    <property type="evidence" value="ECO:0007669"/>
    <property type="project" value="InterPro"/>
</dbReference>
<accession>A0A7Y9I3E5</accession>
<keyword evidence="5" id="KW-0804">Transcription</keyword>
<feature type="domain" description="RNA polymerase sigma factor 70 region 4 type 2" evidence="7">
    <location>
        <begin position="107"/>
        <end position="158"/>
    </location>
</feature>
<dbReference type="Gene3D" id="1.10.1740.10">
    <property type="match status" value="1"/>
</dbReference>
<dbReference type="GO" id="GO:0016987">
    <property type="term" value="F:sigma factor activity"/>
    <property type="evidence" value="ECO:0007669"/>
    <property type="project" value="UniProtKB-KW"/>
</dbReference>
<evidence type="ECO:0000256" key="2">
    <source>
        <dbReference type="ARBA" id="ARBA00011344"/>
    </source>
</evidence>
<dbReference type="InterPro" id="IPR007627">
    <property type="entry name" value="RNA_pol_sigma70_r2"/>
</dbReference>
<dbReference type="RefSeq" id="WP_312878815.1">
    <property type="nucleotide sequence ID" value="NZ_JACCBU010000001.1"/>
</dbReference>
<comment type="similarity">
    <text evidence="1">Belongs to the sigma-70 factor family. ECF subfamily.</text>
</comment>
<dbReference type="SUPFAM" id="SSF88659">
    <property type="entry name" value="Sigma3 and sigma4 domains of RNA polymerase sigma factors"/>
    <property type="match status" value="1"/>
</dbReference>
<dbReference type="Pfam" id="PF04542">
    <property type="entry name" value="Sigma70_r2"/>
    <property type="match status" value="1"/>
</dbReference>
<dbReference type="SUPFAM" id="SSF88946">
    <property type="entry name" value="Sigma2 domain of RNA polymerase sigma factors"/>
    <property type="match status" value="1"/>
</dbReference>
<evidence type="ECO:0000313" key="9">
    <source>
        <dbReference type="Proteomes" id="UP000569914"/>
    </source>
</evidence>
<comment type="subunit">
    <text evidence="2">Interacts transiently with the RNA polymerase catalytic core formed by RpoA, RpoB, RpoC and RpoZ (2 alpha, 1 beta, 1 beta' and 1 omega subunit) to form the RNA polymerase holoenzyme that can initiate transcription.</text>
</comment>
<name>A0A7Y9I3E5_9ACTN</name>
<protein>
    <submittedName>
        <fullName evidence="8">RNA polymerase sigma-70 factor (ECF subfamily)</fullName>
    </submittedName>
</protein>
<sequence>MITPPAQSHYHRLRPRLFGIAYRILGSVAEAEDVLQEVWIRWQDYPHERVENVDAFLATTTTRLALNVAESARKRRETYPGQWLPDPVDTSSDPALGAERAEALETAVLLLLERLTPTERAAYVLREAFDYPYEQIGAMVQQSAAGARQLVSRARKHLAGNLRSRVDATEQQRLLDAFLTAARGGDLAALEDLLAEQAVSYSDGGGRVRAAKLPILGGDKIARVIRAFSPRFWEGAVVTPRQVNGAAAAMLSHDGVPYALITVSAGPDGIDRVLWHLNPDKLSQLQAVPDLAG</sequence>
<keyword evidence="9" id="KW-1185">Reference proteome</keyword>
<dbReference type="PANTHER" id="PTHR30173:SF36">
    <property type="entry name" value="ECF RNA POLYMERASE SIGMA FACTOR SIGJ"/>
    <property type="match status" value="1"/>
</dbReference>
<dbReference type="Proteomes" id="UP000569914">
    <property type="component" value="Unassembled WGS sequence"/>
</dbReference>
<dbReference type="GO" id="GO:0006352">
    <property type="term" value="P:DNA-templated transcription initiation"/>
    <property type="evidence" value="ECO:0007669"/>
    <property type="project" value="InterPro"/>
</dbReference>
<dbReference type="InterPro" id="IPR013249">
    <property type="entry name" value="RNA_pol_sigma70_r4_t2"/>
</dbReference>
<dbReference type="InterPro" id="IPR032710">
    <property type="entry name" value="NTF2-like_dom_sf"/>
</dbReference>
<keyword evidence="3" id="KW-0805">Transcription regulation</keyword>
<dbReference type="NCBIfam" id="TIGR02957">
    <property type="entry name" value="SigX4"/>
    <property type="match status" value="1"/>
</dbReference>
<evidence type="ECO:0000259" key="7">
    <source>
        <dbReference type="Pfam" id="PF08281"/>
    </source>
</evidence>
<dbReference type="InterPro" id="IPR014284">
    <property type="entry name" value="RNA_pol_sigma-70_dom"/>
</dbReference>
<evidence type="ECO:0000313" key="8">
    <source>
        <dbReference type="EMBL" id="NYE69530.1"/>
    </source>
</evidence>
<feature type="domain" description="RNA polymerase sigma-70 region 2" evidence="6">
    <location>
        <begin position="10"/>
        <end position="73"/>
    </location>
</feature>
<evidence type="ECO:0000259" key="6">
    <source>
        <dbReference type="Pfam" id="PF04542"/>
    </source>
</evidence>
<dbReference type="EMBL" id="JACCBU010000001">
    <property type="protein sequence ID" value="NYE69530.1"/>
    <property type="molecule type" value="Genomic_DNA"/>
</dbReference>
<dbReference type="NCBIfam" id="TIGR02937">
    <property type="entry name" value="sigma70-ECF"/>
    <property type="match status" value="1"/>
</dbReference>
<dbReference type="InterPro" id="IPR013325">
    <property type="entry name" value="RNA_pol_sigma_r2"/>
</dbReference>
<evidence type="ECO:0000256" key="3">
    <source>
        <dbReference type="ARBA" id="ARBA00023015"/>
    </source>
</evidence>
<evidence type="ECO:0000256" key="5">
    <source>
        <dbReference type="ARBA" id="ARBA00023163"/>
    </source>
</evidence>
<dbReference type="InterPro" id="IPR014303">
    <property type="entry name" value="RNA_pol_sigma-70_ECF"/>
</dbReference>
<proteinExistence type="inferred from homology"/>
<dbReference type="SUPFAM" id="SSF54427">
    <property type="entry name" value="NTF2-like"/>
    <property type="match status" value="1"/>
</dbReference>
<evidence type="ECO:0000256" key="1">
    <source>
        <dbReference type="ARBA" id="ARBA00010641"/>
    </source>
</evidence>
<reference evidence="8 9" key="1">
    <citation type="submission" date="2020-07" db="EMBL/GenBank/DDBJ databases">
        <title>Sequencing the genomes of 1000 actinobacteria strains.</title>
        <authorList>
            <person name="Klenk H.-P."/>
        </authorList>
    </citation>
    <scope>NUCLEOTIDE SEQUENCE [LARGE SCALE GENOMIC DNA]</scope>
    <source>
        <strain evidence="8 9">DSM 22083</strain>
    </source>
</reference>
<gene>
    <name evidence="8" type="ORF">BKA15_000859</name>
</gene>